<reference evidence="2 3" key="1">
    <citation type="submission" date="2019-02" db="EMBL/GenBank/DDBJ databases">
        <title>Deep-cultivation of Planctomycetes and their phenomic and genomic characterization uncovers novel biology.</title>
        <authorList>
            <person name="Wiegand S."/>
            <person name="Jogler M."/>
            <person name="Boedeker C."/>
            <person name="Pinto D."/>
            <person name="Vollmers J."/>
            <person name="Rivas-Marin E."/>
            <person name="Kohn T."/>
            <person name="Peeters S.H."/>
            <person name="Heuer A."/>
            <person name="Rast P."/>
            <person name="Oberbeckmann S."/>
            <person name="Bunk B."/>
            <person name="Jeske O."/>
            <person name="Meyerdierks A."/>
            <person name="Storesund J.E."/>
            <person name="Kallscheuer N."/>
            <person name="Luecker S."/>
            <person name="Lage O.M."/>
            <person name="Pohl T."/>
            <person name="Merkel B.J."/>
            <person name="Hornburger P."/>
            <person name="Mueller R.-W."/>
            <person name="Bruemmer F."/>
            <person name="Labrenz M."/>
            <person name="Spormann A.M."/>
            <person name="Op den Camp H."/>
            <person name="Overmann J."/>
            <person name="Amann R."/>
            <person name="Jetten M.S.M."/>
            <person name="Mascher T."/>
            <person name="Medema M.H."/>
            <person name="Devos D.P."/>
            <person name="Kaster A.-K."/>
            <person name="Ovreas L."/>
            <person name="Rohde M."/>
            <person name="Galperin M.Y."/>
            <person name="Jogler C."/>
        </authorList>
    </citation>
    <scope>NUCLEOTIDE SEQUENCE [LARGE SCALE GENOMIC DNA]</scope>
    <source>
        <strain evidence="2 3">ElP</strain>
        <plasmid evidence="3">pelp_5</plasmid>
    </source>
</reference>
<keyword evidence="2" id="KW-0378">Hydrolase</keyword>
<dbReference type="GO" id="GO:0005975">
    <property type="term" value="P:carbohydrate metabolic process"/>
    <property type="evidence" value="ECO:0007669"/>
    <property type="project" value="InterPro"/>
</dbReference>
<dbReference type="InterPro" id="IPR014344">
    <property type="entry name" value="XrtA_polysacc_deacetyl"/>
</dbReference>
<dbReference type="CDD" id="cd10941">
    <property type="entry name" value="CE4_PuuE_HpPgdA_like_2"/>
    <property type="match status" value="1"/>
</dbReference>
<dbReference type="SUPFAM" id="SSF88713">
    <property type="entry name" value="Glycoside hydrolase/deacetylase"/>
    <property type="match status" value="1"/>
</dbReference>
<dbReference type="InterPro" id="IPR022560">
    <property type="entry name" value="DUF3473"/>
</dbReference>
<evidence type="ECO:0000313" key="2">
    <source>
        <dbReference type="EMBL" id="QDV39722.1"/>
    </source>
</evidence>
<dbReference type="PANTHER" id="PTHR47561">
    <property type="entry name" value="POLYSACCHARIDE DEACETYLASE FAMILY PROTEIN (AFU_ORTHOLOGUE AFUA_6G05030)"/>
    <property type="match status" value="1"/>
</dbReference>
<evidence type="ECO:0000259" key="1">
    <source>
        <dbReference type="PROSITE" id="PS51677"/>
    </source>
</evidence>
<dbReference type="OrthoDB" id="258610at2"/>
<dbReference type="GO" id="GO:0016810">
    <property type="term" value="F:hydrolase activity, acting on carbon-nitrogen (but not peptide) bonds"/>
    <property type="evidence" value="ECO:0007669"/>
    <property type="project" value="InterPro"/>
</dbReference>
<dbReference type="EC" id="3.5.1.104" evidence="2"/>
<gene>
    <name evidence="2" type="primary">pgdA</name>
    <name evidence="2" type="ORF">ElP_76950</name>
</gene>
<organism evidence="2 3">
    <name type="scientific">Tautonia plasticadhaerens</name>
    <dbReference type="NCBI Taxonomy" id="2527974"/>
    <lineage>
        <taxon>Bacteria</taxon>
        <taxon>Pseudomonadati</taxon>
        <taxon>Planctomycetota</taxon>
        <taxon>Planctomycetia</taxon>
        <taxon>Isosphaerales</taxon>
        <taxon>Isosphaeraceae</taxon>
        <taxon>Tautonia</taxon>
    </lineage>
</organism>
<dbReference type="Pfam" id="PF11959">
    <property type="entry name" value="DUF3473"/>
    <property type="match status" value="1"/>
</dbReference>
<dbReference type="Gene3D" id="3.20.20.370">
    <property type="entry name" value="Glycoside hydrolase/deacetylase"/>
    <property type="match status" value="1"/>
</dbReference>
<dbReference type="KEGG" id="tpla:ElP_76950"/>
<geneLocation type="plasmid" evidence="3">
    <name>pelp_5</name>
</geneLocation>
<evidence type="ECO:0000313" key="3">
    <source>
        <dbReference type="Proteomes" id="UP000317835"/>
    </source>
</evidence>
<dbReference type="InterPro" id="IPR011330">
    <property type="entry name" value="Glyco_hydro/deAcase_b/a-brl"/>
</dbReference>
<dbReference type="AlphaFoldDB" id="A0A518HFT5"/>
<proteinExistence type="predicted"/>
<name>A0A518HFT5_9BACT</name>
<sequence length="319" mass="35461">MSREHLAHPAVADAGMRARPEDRLRIVLSFDVEEHHRIEAAAGLEIDADLRRHYAGRVGPATRLLLGMLGERGIRATFFIVGDLACRDPDLVREIHGEGHEIACHGWDHTSILRMSPEALRRDASRAKDALEQITGEVVSGYRAPTFSIVRRTAWAIDVIAEVGFEYDSSIYPVRHDRYGIPDAPRWPFIARGPRLALLELPPASYRVLGMNLPTGGGGYFRLLPSIVLEQTIRQIARRHPIPIATLYFHPWEFDPAQPRLPLTRPSQVRTYVGIASARDKLDALLGRHEFARAVDVASALSPGGDGIGEFVLGSRETE</sequence>
<keyword evidence="3" id="KW-1185">Reference proteome</keyword>
<keyword evidence="2" id="KW-0614">Plasmid</keyword>
<accession>A0A518HFT5</accession>
<dbReference type="NCBIfam" id="TIGR03006">
    <property type="entry name" value="pepcterm_polyde"/>
    <property type="match status" value="1"/>
</dbReference>
<dbReference type="Pfam" id="PF01522">
    <property type="entry name" value="Polysacc_deac_1"/>
    <property type="match status" value="1"/>
</dbReference>
<dbReference type="Proteomes" id="UP000317835">
    <property type="component" value="Plasmid pElP_5"/>
</dbReference>
<dbReference type="PROSITE" id="PS51677">
    <property type="entry name" value="NODB"/>
    <property type="match status" value="1"/>
</dbReference>
<dbReference type="InterPro" id="IPR045235">
    <property type="entry name" value="PuuE_HpPgdA-like"/>
</dbReference>
<dbReference type="InterPro" id="IPR002509">
    <property type="entry name" value="NODB_dom"/>
</dbReference>
<dbReference type="PANTHER" id="PTHR47561:SF1">
    <property type="entry name" value="POLYSACCHARIDE DEACETYLASE FAMILY PROTEIN (AFU_ORTHOLOGUE AFUA_6G05030)"/>
    <property type="match status" value="1"/>
</dbReference>
<dbReference type="EMBL" id="CP036431">
    <property type="protein sequence ID" value="QDV39722.1"/>
    <property type="molecule type" value="Genomic_DNA"/>
</dbReference>
<dbReference type="RefSeq" id="WP_145280030.1">
    <property type="nucleotide sequence ID" value="NZ_CP036431.1"/>
</dbReference>
<feature type="domain" description="NodB homology" evidence="1">
    <location>
        <begin position="40"/>
        <end position="319"/>
    </location>
</feature>
<protein>
    <submittedName>
        <fullName evidence="2">Peptidoglycan-N-acetylglucosamine deacetylase</fullName>
        <ecNumber evidence="2">3.5.1.104</ecNumber>
    </submittedName>
</protein>